<gene>
    <name evidence="1" type="ORF">ENV62_08725</name>
</gene>
<accession>A0A7C3SJJ5</accession>
<sequence>MAYIGTERGQAVWSAGGLQDDGLTDTCICLLGGEEDPENGAQHGSKESRGFIIHDWFGPFLLGPQSRYMRGRC</sequence>
<name>A0A7C3SJJ5_9BACT</name>
<organism evidence="1">
    <name type="scientific">Desulfobacca acetoxidans</name>
    <dbReference type="NCBI Taxonomy" id="60893"/>
    <lineage>
        <taxon>Bacteria</taxon>
        <taxon>Pseudomonadati</taxon>
        <taxon>Thermodesulfobacteriota</taxon>
        <taxon>Desulfobaccia</taxon>
        <taxon>Desulfobaccales</taxon>
        <taxon>Desulfobaccaceae</taxon>
        <taxon>Desulfobacca</taxon>
    </lineage>
</organism>
<evidence type="ECO:0000313" key="1">
    <source>
        <dbReference type="EMBL" id="HGB15303.1"/>
    </source>
</evidence>
<reference evidence="1" key="1">
    <citation type="journal article" date="2020" name="mSystems">
        <title>Genome- and Community-Level Interaction Insights into Carbon Utilization and Element Cycling Functions of Hydrothermarchaeota in Hydrothermal Sediment.</title>
        <authorList>
            <person name="Zhou Z."/>
            <person name="Liu Y."/>
            <person name="Xu W."/>
            <person name="Pan J."/>
            <person name="Luo Z.H."/>
            <person name="Li M."/>
        </authorList>
    </citation>
    <scope>NUCLEOTIDE SEQUENCE [LARGE SCALE GENOMIC DNA]</scope>
    <source>
        <strain evidence="1">SpSt-776</strain>
    </source>
</reference>
<proteinExistence type="predicted"/>
<dbReference type="EMBL" id="DTHB01000053">
    <property type="protein sequence ID" value="HGB15303.1"/>
    <property type="molecule type" value="Genomic_DNA"/>
</dbReference>
<comment type="caution">
    <text evidence="1">The sequence shown here is derived from an EMBL/GenBank/DDBJ whole genome shotgun (WGS) entry which is preliminary data.</text>
</comment>
<protein>
    <submittedName>
        <fullName evidence="1">Uncharacterized protein</fullName>
    </submittedName>
</protein>
<dbReference type="AlphaFoldDB" id="A0A7C3SJJ5"/>